<keyword evidence="2" id="KW-1185">Reference proteome</keyword>
<comment type="caution">
    <text evidence="1">The sequence shown here is derived from an EMBL/GenBank/DDBJ whole genome shotgun (WGS) entry which is preliminary data.</text>
</comment>
<dbReference type="EMBL" id="JASBWU010000005">
    <property type="protein sequence ID" value="KAJ9121623.1"/>
    <property type="molecule type" value="Genomic_DNA"/>
</dbReference>
<proteinExistence type="predicted"/>
<accession>A0ACC2XDD6</accession>
<gene>
    <name evidence="1" type="ORF">QFC22_002243</name>
</gene>
<reference evidence="1" key="1">
    <citation type="submission" date="2023-04" db="EMBL/GenBank/DDBJ databases">
        <title>Draft Genome sequencing of Naganishia species isolated from polar environments using Oxford Nanopore Technology.</title>
        <authorList>
            <person name="Leo P."/>
            <person name="Venkateswaran K."/>
        </authorList>
    </citation>
    <scope>NUCLEOTIDE SEQUENCE</scope>
    <source>
        <strain evidence="1">MNA-CCFEE 5425</strain>
    </source>
</reference>
<evidence type="ECO:0000313" key="2">
    <source>
        <dbReference type="Proteomes" id="UP001243375"/>
    </source>
</evidence>
<organism evidence="1 2">
    <name type="scientific">Naganishia vaughanmartiniae</name>
    <dbReference type="NCBI Taxonomy" id="1424756"/>
    <lineage>
        <taxon>Eukaryota</taxon>
        <taxon>Fungi</taxon>
        <taxon>Dikarya</taxon>
        <taxon>Basidiomycota</taxon>
        <taxon>Agaricomycotina</taxon>
        <taxon>Tremellomycetes</taxon>
        <taxon>Filobasidiales</taxon>
        <taxon>Filobasidiaceae</taxon>
        <taxon>Naganishia</taxon>
    </lineage>
</organism>
<evidence type="ECO:0000313" key="1">
    <source>
        <dbReference type="EMBL" id="KAJ9121623.1"/>
    </source>
</evidence>
<sequence length="659" mass="70488">MAGLTTVLSLGNGGVITLEIAAPSTTAIPIFTPKSYTSKRLTSGASTVSRSTTLDVNQHQANATDNFTTDDVPISSATPITAFNSAGQTIVYPLITSTYTSAEGVYTTVVLAESPYTTSISAGESNSSDTVDSGILAHSTIIAIVVAFVVGIIGIVTASFCFIRTRRQRRRREETARRVAVEAKKEYDEKLPRLTGTASQVNFTQVQDFSTNGCDSPISPFGDEQRVGYDTTCEVLKDTSDTASINMENGRAMSMGRQQRASHGATGKRGPSRARTLDPRSRHSTRPVVRELDSDRASERGQTIRTLPIREGDITPYTLPPMPTSTSHSLPPALSLRIPPAAARNGSLQRPIPPVAEWRRPSDEDTVNTLATDDDDAFAEDGSSLARTLTTESGESGTFPATHGMFRSQHGHDEGGDRSFSPVAWGPGPFGDEYQGIWGLDNMERLAQHGDFDDASTLGDNDDIAPSLPLSVNTGGLRGLMQTPTLISGQTISSTSSRAQPLTYLSADPFADPATISTPQRPRFPPAPSSEAGRSEVSISAMTEASFIPGDDARSDVLNLGSRWRNGSRAPTSTRTGIAVTYLEDLDSEDDQTTPSDTVQRLARRIRPGVASSGDSMSTCDENEYIRTLEGAISCGRTTEDGTEVLQLPPSYNEVFGNL</sequence>
<protein>
    <submittedName>
        <fullName evidence="1">Uncharacterized protein</fullName>
    </submittedName>
</protein>
<dbReference type="Proteomes" id="UP001243375">
    <property type="component" value="Unassembled WGS sequence"/>
</dbReference>
<name>A0ACC2XDD6_9TREE</name>